<keyword evidence="6" id="KW-0552">Olfaction</keyword>
<dbReference type="PANTHER" id="PTHR21066">
    <property type="entry name" value="ODORANT-BINDING PROTEIN 59A-RELATED"/>
    <property type="match status" value="1"/>
</dbReference>
<dbReference type="AlphaFoldDB" id="A0A182TA23"/>
<evidence type="ECO:0000256" key="2">
    <source>
        <dbReference type="ARBA" id="ARBA00008098"/>
    </source>
</evidence>
<evidence type="ECO:0000256" key="7">
    <source>
        <dbReference type="ARBA" id="ARBA00023157"/>
    </source>
</evidence>
<comment type="subcellular location">
    <subcellularLocation>
        <location evidence="1">Secreted</location>
    </subcellularLocation>
</comment>
<comment type="similarity">
    <text evidence="2">Belongs to the PBP/GOBP family.</text>
</comment>
<dbReference type="Gene3D" id="1.10.238.270">
    <property type="match status" value="1"/>
</dbReference>
<feature type="signal peptide" evidence="8">
    <location>
        <begin position="1"/>
        <end position="26"/>
    </location>
</feature>
<feature type="chain" id="PRO_5008136607" evidence="8">
    <location>
        <begin position="27"/>
        <end position="141"/>
    </location>
</feature>
<reference evidence="10" key="1">
    <citation type="submission" date="2013-09" db="EMBL/GenBank/DDBJ databases">
        <title>The Genome Sequence of Anopheles maculatus species B.</title>
        <authorList>
            <consortium name="The Broad Institute Genomics Platform"/>
            <person name="Neafsey D.E."/>
            <person name="Besansky N."/>
            <person name="Howell P."/>
            <person name="Walton C."/>
            <person name="Young S.K."/>
            <person name="Zeng Q."/>
            <person name="Gargeya S."/>
            <person name="Fitzgerald M."/>
            <person name="Haas B."/>
            <person name="Abouelleil A."/>
            <person name="Allen A.W."/>
            <person name="Alvarado L."/>
            <person name="Arachchi H.M."/>
            <person name="Berlin A.M."/>
            <person name="Chapman S.B."/>
            <person name="Gainer-Dewar J."/>
            <person name="Goldberg J."/>
            <person name="Griggs A."/>
            <person name="Gujja S."/>
            <person name="Hansen M."/>
            <person name="Howarth C."/>
            <person name="Imamovic A."/>
            <person name="Ireland A."/>
            <person name="Larimer J."/>
            <person name="McCowan C."/>
            <person name="Murphy C."/>
            <person name="Pearson M."/>
            <person name="Poon T.W."/>
            <person name="Priest M."/>
            <person name="Roberts A."/>
            <person name="Saif S."/>
            <person name="Shea T."/>
            <person name="Sisk P."/>
            <person name="Sykes S."/>
            <person name="Wortman J."/>
            <person name="Nusbaum C."/>
            <person name="Birren B."/>
        </authorList>
    </citation>
    <scope>NUCLEOTIDE SEQUENCE [LARGE SCALE GENOMIC DNA]</scope>
    <source>
        <strain evidence="10">maculatus3</strain>
    </source>
</reference>
<dbReference type="PANTHER" id="PTHR21066:SF3">
    <property type="entry name" value="IP02236P"/>
    <property type="match status" value="1"/>
</dbReference>
<keyword evidence="10" id="KW-1185">Reference proteome</keyword>
<dbReference type="InterPro" id="IPR036728">
    <property type="entry name" value="PBP_GOBP_sf"/>
</dbReference>
<keyword evidence="5" id="KW-0716">Sensory transduction</keyword>
<proteinExistence type="inferred from homology"/>
<evidence type="ECO:0000256" key="4">
    <source>
        <dbReference type="ARBA" id="ARBA00022525"/>
    </source>
</evidence>
<dbReference type="SUPFAM" id="SSF47565">
    <property type="entry name" value="Insect pheromone/odorant-binding proteins"/>
    <property type="match status" value="1"/>
</dbReference>
<accession>A0A182TA23</accession>
<evidence type="ECO:0000256" key="1">
    <source>
        <dbReference type="ARBA" id="ARBA00004613"/>
    </source>
</evidence>
<keyword evidence="8" id="KW-0732">Signal</keyword>
<dbReference type="Proteomes" id="UP000075901">
    <property type="component" value="Unassembled WGS sequence"/>
</dbReference>
<protein>
    <submittedName>
        <fullName evidence="9">Uncharacterized protein</fullName>
    </submittedName>
</protein>
<evidence type="ECO:0000256" key="6">
    <source>
        <dbReference type="ARBA" id="ARBA00022725"/>
    </source>
</evidence>
<name>A0A182TA23_9DIPT</name>
<sequence length="141" mass="16077">MYHHQRALLLAGFLLLCFHGDWKTMAEDCVELKVQCAFDCAYREMGFLEAEYDIDVEKIHARNAVYDEAYQQAIANAVDHCMATKDKLIWEGEMLQTACSTFAVKFHSCIVLYVMQNCPADRWDGSPLCEKVKAGVPICKE</sequence>
<keyword evidence="3" id="KW-0813">Transport</keyword>
<evidence type="ECO:0000313" key="9">
    <source>
        <dbReference type="EnsemblMetazoa" id="AMAM022678-PA"/>
    </source>
</evidence>
<dbReference type="InterPro" id="IPR052295">
    <property type="entry name" value="Odorant-binding_protein"/>
</dbReference>
<dbReference type="GO" id="GO:0007608">
    <property type="term" value="P:sensory perception of smell"/>
    <property type="evidence" value="ECO:0007669"/>
    <property type="project" value="UniProtKB-KW"/>
</dbReference>
<evidence type="ECO:0000256" key="5">
    <source>
        <dbReference type="ARBA" id="ARBA00022606"/>
    </source>
</evidence>
<dbReference type="VEuPathDB" id="VectorBase:AMAM022678"/>
<dbReference type="GO" id="GO:0005576">
    <property type="term" value="C:extracellular region"/>
    <property type="evidence" value="ECO:0007669"/>
    <property type="project" value="UniProtKB-SubCell"/>
</dbReference>
<evidence type="ECO:0000256" key="3">
    <source>
        <dbReference type="ARBA" id="ARBA00022448"/>
    </source>
</evidence>
<dbReference type="GO" id="GO:0005549">
    <property type="term" value="F:odorant binding"/>
    <property type="evidence" value="ECO:0007669"/>
    <property type="project" value="InterPro"/>
</dbReference>
<dbReference type="EnsemblMetazoa" id="AMAM022678-RA">
    <property type="protein sequence ID" value="AMAM022678-PA"/>
    <property type="gene ID" value="AMAM022678"/>
</dbReference>
<reference evidence="9" key="2">
    <citation type="submission" date="2020-05" db="UniProtKB">
        <authorList>
            <consortium name="EnsemblMetazoa"/>
        </authorList>
    </citation>
    <scope>IDENTIFICATION</scope>
    <source>
        <strain evidence="9">maculatus3</strain>
    </source>
</reference>
<evidence type="ECO:0000313" key="10">
    <source>
        <dbReference type="Proteomes" id="UP000075901"/>
    </source>
</evidence>
<keyword evidence="7" id="KW-1015">Disulfide bond</keyword>
<keyword evidence="4" id="KW-0964">Secreted</keyword>
<evidence type="ECO:0000256" key="8">
    <source>
        <dbReference type="SAM" id="SignalP"/>
    </source>
</evidence>
<organism evidence="9 10">
    <name type="scientific">Anopheles maculatus</name>
    <dbReference type="NCBI Taxonomy" id="74869"/>
    <lineage>
        <taxon>Eukaryota</taxon>
        <taxon>Metazoa</taxon>
        <taxon>Ecdysozoa</taxon>
        <taxon>Arthropoda</taxon>
        <taxon>Hexapoda</taxon>
        <taxon>Insecta</taxon>
        <taxon>Pterygota</taxon>
        <taxon>Neoptera</taxon>
        <taxon>Endopterygota</taxon>
        <taxon>Diptera</taxon>
        <taxon>Nematocera</taxon>
        <taxon>Culicoidea</taxon>
        <taxon>Culicidae</taxon>
        <taxon>Anophelinae</taxon>
        <taxon>Anopheles</taxon>
        <taxon>Anopheles maculatus group</taxon>
    </lineage>
</organism>